<proteinExistence type="predicted"/>
<accession>A0AAU7DLS8</accession>
<reference evidence="1" key="1">
    <citation type="submission" date="2023-03" db="EMBL/GenBank/DDBJ databases">
        <title>Edaphobacter sp.</title>
        <authorList>
            <person name="Huber K.J."/>
            <person name="Papendorf J."/>
            <person name="Pilke C."/>
            <person name="Bunk B."/>
            <person name="Sproeer C."/>
            <person name="Pester M."/>
        </authorList>
    </citation>
    <scope>NUCLEOTIDE SEQUENCE</scope>
    <source>
        <strain evidence="1">DSM 110680</strain>
    </source>
</reference>
<protein>
    <recommendedName>
        <fullName evidence="2">DUF2846 domain-containing protein</fullName>
    </recommendedName>
</protein>
<dbReference type="RefSeq" id="WP_348263494.1">
    <property type="nucleotide sequence ID" value="NZ_CP121196.1"/>
</dbReference>
<sequence length="141" mass="15105">MSSIIVGSLVGVLAVGGTFAAKANAQDGPGVVFSIPFSFTADGRNIAAGTYELNLVSNKFMMSIRNVRTGDMQVFSVHPEEQRATESEARLIFHNCGGHLNLTEFHVPGTNLFSETMPPRGVKNMEAKVCPATDFVTLASR</sequence>
<organism evidence="1">
    <name type="scientific">Telmatobacter sp. DSM 110680</name>
    <dbReference type="NCBI Taxonomy" id="3036704"/>
    <lineage>
        <taxon>Bacteria</taxon>
        <taxon>Pseudomonadati</taxon>
        <taxon>Acidobacteriota</taxon>
        <taxon>Terriglobia</taxon>
        <taxon>Terriglobales</taxon>
        <taxon>Acidobacteriaceae</taxon>
        <taxon>Telmatobacter</taxon>
    </lineage>
</organism>
<dbReference type="AlphaFoldDB" id="A0AAU7DLS8"/>
<dbReference type="EMBL" id="CP121196">
    <property type="protein sequence ID" value="XBH18270.1"/>
    <property type="molecule type" value="Genomic_DNA"/>
</dbReference>
<name>A0AAU7DLS8_9BACT</name>
<gene>
    <name evidence="1" type="ORF">P8935_02810</name>
</gene>
<evidence type="ECO:0000313" key="1">
    <source>
        <dbReference type="EMBL" id="XBH18270.1"/>
    </source>
</evidence>
<evidence type="ECO:0008006" key="2">
    <source>
        <dbReference type="Google" id="ProtNLM"/>
    </source>
</evidence>